<accession>A0A0V1LXG2</accession>
<organism evidence="1 2">
    <name type="scientific">Trichinella papuae</name>
    <dbReference type="NCBI Taxonomy" id="268474"/>
    <lineage>
        <taxon>Eukaryota</taxon>
        <taxon>Metazoa</taxon>
        <taxon>Ecdysozoa</taxon>
        <taxon>Nematoda</taxon>
        <taxon>Enoplea</taxon>
        <taxon>Dorylaimia</taxon>
        <taxon>Trichinellida</taxon>
        <taxon>Trichinellidae</taxon>
        <taxon>Trichinella</taxon>
    </lineage>
</organism>
<dbReference type="AlphaFoldDB" id="A0A0V1LXG2"/>
<keyword evidence="2" id="KW-1185">Reference proteome</keyword>
<evidence type="ECO:0000313" key="1">
    <source>
        <dbReference type="EMBL" id="KRZ64164.1"/>
    </source>
</evidence>
<dbReference type="EMBL" id="JYDO01001410">
    <property type="protein sequence ID" value="KRZ64164.1"/>
    <property type="molecule type" value="Genomic_DNA"/>
</dbReference>
<reference evidence="1 2" key="1">
    <citation type="submission" date="2015-01" db="EMBL/GenBank/DDBJ databases">
        <title>Evolution of Trichinella species and genotypes.</title>
        <authorList>
            <person name="Korhonen P.K."/>
            <person name="Edoardo P."/>
            <person name="Giuseppe L.R."/>
            <person name="Gasser R.B."/>
        </authorList>
    </citation>
    <scope>NUCLEOTIDE SEQUENCE [LARGE SCALE GENOMIC DNA]</scope>
    <source>
        <strain evidence="1">ISS1980</strain>
    </source>
</reference>
<evidence type="ECO:0000313" key="2">
    <source>
        <dbReference type="Proteomes" id="UP000054843"/>
    </source>
</evidence>
<gene>
    <name evidence="1" type="ORF">T10_1001</name>
</gene>
<name>A0A0V1LXG2_9BILA</name>
<comment type="caution">
    <text evidence="1">The sequence shown here is derived from an EMBL/GenBank/DDBJ whole genome shotgun (WGS) entry which is preliminary data.</text>
</comment>
<sequence length="37" mass="4084">MWLPQRFKGVIGSVGERRVVMTMVALSKNVTITAAVH</sequence>
<protein>
    <submittedName>
        <fullName evidence="1">Uncharacterized protein</fullName>
    </submittedName>
</protein>
<dbReference type="Proteomes" id="UP000054843">
    <property type="component" value="Unassembled WGS sequence"/>
</dbReference>
<proteinExistence type="predicted"/>